<dbReference type="RefSeq" id="WP_084313605.1">
    <property type="nucleotide sequence ID" value="NZ_FNIJ01000016.1"/>
</dbReference>
<dbReference type="STRING" id="198616.SAMN05216193_11620"/>
<name>A0A1H0MJ22_9PSED</name>
<keyword evidence="1" id="KW-0732">Signal</keyword>
<reference evidence="3" key="1">
    <citation type="submission" date="2016-10" db="EMBL/GenBank/DDBJ databases">
        <authorList>
            <person name="Varghese N."/>
            <person name="Submissions S."/>
        </authorList>
    </citation>
    <scope>NUCLEOTIDE SEQUENCE [LARGE SCALE GENOMIC DNA]</scope>
    <source>
        <strain evidence="3">JCM 21621</strain>
    </source>
</reference>
<accession>A0A1H0MJ22</accession>
<dbReference type="OrthoDB" id="5786920at2"/>
<gene>
    <name evidence="2" type="ORF">SAMN05216193_11620</name>
</gene>
<evidence type="ECO:0000256" key="1">
    <source>
        <dbReference type="SAM" id="SignalP"/>
    </source>
</evidence>
<sequence>MRKLCGSLLLCLLASLAHAGDGGLPTGWTLLDQFDKPYTLNDELRILLITRDMTGAGLVKEALAGRPQGYLEARHALFVADVSRMPAMVSKLFAVPAMRDYTYRVLLDREPRVVNRYPQVPEKKVLWLQLDRGRLVSSQAFDSAAQLRGALEQAPR</sequence>
<dbReference type="EMBL" id="FNIJ01000016">
    <property type="protein sequence ID" value="SDO80266.1"/>
    <property type="molecule type" value="Genomic_DNA"/>
</dbReference>
<protein>
    <recommendedName>
        <fullName evidence="4">FAD/FMN-containing dehydrogenase</fullName>
    </recommendedName>
</protein>
<proteinExistence type="predicted"/>
<keyword evidence="3" id="KW-1185">Reference proteome</keyword>
<organism evidence="2 3">
    <name type="scientific">Pseudomonas jinjuensis</name>
    <dbReference type="NCBI Taxonomy" id="198616"/>
    <lineage>
        <taxon>Bacteria</taxon>
        <taxon>Pseudomonadati</taxon>
        <taxon>Pseudomonadota</taxon>
        <taxon>Gammaproteobacteria</taxon>
        <taxon>Pseudomonadales</taxon>
        <taxon>Pseudomonadaceae</taxon>
        <taxon>Pseudomonas</taxon>
    </lineage>
</organism>
<dbReference type="AlphaFoldDB" id="A0A1H0MJ22"/>
<evidence type="ECO:0000313" key="3">
    <source>
        <dbReference type="Proteomes" id="UP000242957"/>
    </source>
</evidence>
<feature type="chain" id="PRO_5017289630" description="FAD/FMN-containing dehydrogenase" evidence="1">
    <location>
        <begin position="20"/>
        <end position="156"/>
    </location>
</feature>
<evidence type="ECO:0000313" key="2">
    <source>
        <dbReference type="EMBL" id="SDO80266.1"/>
    </source>
</evidence>
<feature type="signal peptide" evidence="1">
    <location>
        <begin position="1"/>
        <end position="19"/>
    </location>
</feature>
<dbReference type="Proteomes" id="UP000242957">
    <property type="component" value="Unassembled WGS sequence"/>
</dbReference>
<evidence type="ECO:0008006" key="4">
    <source>
        <dbReference type="Google" id="ProtNLM"/>
    </source>
</evidence>